<dbReference type="eggNOG" id="COG0829">
    <property type="taxonomic scope" value="Bacteria"/>
</dbReference>
<keyword evidence="2 3" id="KW-0143">Chaperone</keyword>
<dbReference type="AlphaFoldDB" id="B4D6T0"/>
<evidence type="ECO:0000313" key="4">
    <source>
        <dbReference type="EMBL" id="EDY17881.1"/>
    </source>
</evidence>
<reference evidence="4 5" key="1">
    <citation type="journal article" date="2011" name="J. Bacteriol.">
        <title>Genome sequence of Chthoniobacter flavus Ellin428, an aerobic heterotrophic soil bacterium.</title>
        <authorList>
            <person name="Kant R."/>
            <person name="van Passel M.W."/>
            <person name="Palva A."/>
            <person name="Lucas S."/>
            <person name="Lapidus A."/>
            <person name="Glavina Del Rio T."/>
            <person name="Dalin E."/>
            <person name="Tice H."/>
            <person name="Bruce D."/>
            <person name="Goodwin L."/>
            <person name="Pitluck S."/>
            <person name="Larimer F.W."/>
            <person name="Land M.L."/>
            <person name="Hauser L."/>
            <person name="Sangwan P."/>
            <person name="de Vos W.M."/>
            <person name="Janssen P.H."/>
            <person name="Smidt H."/>
        </authorList>
    </citation>
    <scope>NUCLEOTIDE SEQUENCE [LARGE SCALE GENOMIC DNA]</scope>
    <source>
        <strain evidence="4 5">Ellin428</strain>
    </source>
</reference>
<dbReference type="STRING" id="497964.CfE428DRAFT_4620"/>
<name>B4D6T0_9BACT</name>
<keyword evidence="3" id="KW-0996">Nickel insertion</keyword>
<comment type="function">
    <text evidence="3">Required for maturation of urease via the functional incorporation of the urease nickel metallocenter.</text>
</comment>
<dbReference type="HAMAP" id="MF_01384">
    <property type="entry name" value="UreD"/>
    <property type="match status" value="1"/>
</dbReference>
<comment type="caution">
    <text evidence="4">The sequence shown here is derived from an EMBL/GenBank/DDBJ whole genome shotgun (WGS) entry which is preliminary data.</text>
</comment>
<keyword evidence="3" id="KW-0963">Cytoplasm</keyword>
<comment type="subunit">
    <text evidence="3">UreD, UreF and UreG form a complex that acts as a GTP-hydrolysis-dependent molecular chaperone, activating the urease apoprotein by helping to assemble the nickel containing metallocenter of UreC. The UreE protein probably delivers the nickel.</text>
</comment>
<dbReference type="Proteomes" id="UP000005824">
    <property type="component" value="Unassembled WGS sequence"/>
</dbReference>
<proteinExistence type="inferred from homology"/>
<organism evidence="4 5">
    <name type="scientific">Chthoniobacter flavus Ellin428</name>
    <dbReference type="NCBI Taxonomy" id="497964"/>
    <lineage>
        <taxon>Bacteria</taxon>
        <taxon>Pseudomonadati</taxon>
        <taxon>Verrucomicrobiota</taxon>
        <taxon>Spartobacteria</taxon>
        <taxon>Chthoniobacterales</taxon>
        <taxon>Chthoniobacteraceae</taxon>
        <taxon>Chthoniobacter</taxon>
    </lineage>
</organism>
<comment type="subcellular location">
    <subcellularLocation>
        <location evidence="3">Cytoplasm</location>
    </subcellularLocation>
</comment>
<dbReference type="PANTHER" id="PTHR33643:SF1">
    <property type="entry name" value="UREASE ACCESSORY PROTEIN D"/>
    <property type="match status" value="1"/>
</dbReference>
<gene>
    <name evidence="3" type="primary">ureD</name>
    <name evidence="4" type="ORF">CfE428DRAFT_4620</name>
</gene>
<dbReference type="InterPro" id="IPR002669">
    <property type="entry name" value="UreD"/>
</dbReference>
<protein>
    <recommendedName>
        <fullName evidence="3">Urease accessory protein UreD</fullName>
    </recommendedName>
</protein>
<evidence type="ECO:0000256" key="2">
    <source>
        <dbReference type="ARBA" id="ARBA00023186"/>
    </source>
</evidence>
<dbReference type="GO" id="GO:0005737">
    <property type="term" value="C:cytoplasm"/>
    <property type="evidence" value="ECO:0007669"/>
    <property type="project" value="UniProtKB-SubCell"/>
</dbReference>
<dbReference type="Pfam" id="PF01774">
    <property type="entry name" value="UreD"/>
    <property type="match status" value="1"/>
</dbReference>
<evidence type="ECO:0000313" key="5">
    <source>
        <dbReference type="Proteomes" id="UP000005824"/>
    </source>
</evidence>
<dbReference type="EMBL" id="ABVL01000016">
    <property type="protein sequence ID" value="EDY17881.1"/>
    <property type="molecule type" value="Genomic_DNA"/>
</dbReference>
<sequence length="310" mass="33639">MSAEECEDAETPLVKSRGLSTACPAALPPGHSAQDDKRGGRGLSGHLRLVCSVDELGRTYLREQSFCAPVHLSKPHLEEDVLVVNVVNPTAGLLAGDRVHYDVTVESGARVLLTAPSASRAHRIVEGDARVTQEFRVASGGWLESWPEMFIPQGGARYRQRTTVRVEEGGEALLIEMIAPGRTASGEVFAFTELDWETEIFLGTGKIARERYVLTPESPTLAAMRAPFPEAYYASCFVISPHLRTDAKCWQQIHDLHAEDAWVGCSALVKGGWAIRVVAAGSVALRRTVAAIRAEVYAALGKQAPGLRRN</sequence>
<dbReference type="PANTHER" id="PTHR33643">
    <property type="entry name" value="UREASE ACCESSORY PROTEIN D"/>
    <property type="match status" value="1"/>
</dbReference>
<evidence type="ECO:0000256" key="1">
    <source>
        <dbReference type="ARBA" id="ARBA00007177"/>
    </source>
</evidence>
<comment type="similarity">
    <text evidence="1 3">Belongs to the UreD family.</text>
</comment>
<dbReference type="GO" id="GO:0016151">
    <property type="term" value="F:nickel cation binding"/>
    <property type="evidence" value="ECO:0007669"/>
    <property type="project" value="UniProtKB-UniRule"/>
</dbReference>
<dbReference type="InParanoid" id="B4D6T0"/>
<accession>B4D6T0</accession>
<evidence type="ECO:0000256" key="3">
    <source>
        <dbReference type="HAMAP-Rule" id="MF_01384"/>
    </source>
</evidence>
<keyword evidence="5" id="KW-1185">Reference proteome</keyword>